<accession>A0A2V3PQC9</accession>
<dbReference type="EMBL" id="QICL01000014">
    <property type="protein sequence ID" value="PXV63321.1"/>
    <property type="molecule type" value="Genomic_DNA"/>
</dbReference>
<dbReference type="OrthoDB" id="1492777at2"/>
<comment type="caution">
    <text evidence="1">The sequence shown here is derived from an EMBL/GenBank/DDBJ whole genome shotgun (WGS) entry which is preliminary data.</text>
</comment>
<protein>
    <recommendedName>
        <fullName evidence="3">CDP-glycerol glycerophosphotransferase (TagB/SpsB family)</fullName>
    </recommendedName>
</protein>
<gene>
    <name evidence="1" type="ORF">CLV62_11438</name>
</gene>
<evidence type="ECO:0008006" key="3">
    <source>
        <dbReference type="Google" id="ProtNLM"/>
    </source>
</evidence>
<reference evidence="1 2" key="1">
    <citation type="submission" date="2018-03" db="EMBL/GenBank/DDBJ databases">
        <title>Genomic Encyclopedia of Archaeal and Bacterial Type Strains, Phase II (KMG-II): from individual species to whole genera.</title>
        <authorList>
            <person name="Goeker M."/>
        </authorList>
    </citation>
    <scope>NUCLEOTIDE SEQUENCE [LARGE SCALE GENOMIC DNA]</scope>
    <source>
        <strain evidence="1 2">DSM 100214</strain>
    </source>
</reference>
<name>A0A2V3PQC9_9BACT</name>
<dbReference type="AlphaFoldDB" id="A0A2V3PQC9"/>
<dbReference type="RefSeq" id="WP_110310965.1">
    <property type="nucleotide sequence ID" value="NZ_QICL01000014.1"/>
</dbReference>
<evidence type="ECO:0000313" key="1">
    <source>
        <dbReference type="EMBL" id="PXV63321.1"/>
    </source>
</evidence>
<keyword evidence="2" id="KW-1185">Reference proteome</keyword>
<sequence>MDKTYYNRYKSLLEKLNYTYKGYNVKLLVPGYFTFLFSDDAISAREVFKEFYISTQIKDLSKVLDTKSSSVISFLIDRDDYQDLANSVKSIYPDSSIVKLSALPNKKISFLSFSYFKHLAKAFKLIFGRSIGESFMTKLFLVGLLTKLFNQINALEKAQCPENIKRYICFNAAYKEESLLTLYFKNRGIETISMQHGIFCDFKLMIPFDYINFGNMIADKLLCWGQSTVDYLTSKGIDQSRLILMGNPKYKDVTIGHVDQSFTKCLVLLGRAIYIPSNDRLLSLLKEFNKNHNNKILFYIKKHPFLMDVEHKSFASISDNMIFLGREHSVQEVLRSDMVNFTIAVNTTAYYESLALGKISLRWSESENEEFIGMDDKFVNLPEFETKLDEFSQKPEEEVRQEMKDIIKYVFNPQLS</sequence>
<dbReference type="Proteomes" id="UP000247973">
    <property type="component" value="Unassembled WGS sequence"/>
</dbReference>
<dbReference type="SUPFAM" id="SSF53756">
    <property type="entry name" value="UDP-Glycosyltransferase/glycogen phosphorylase"/>
    <property type="match status" value="1"/>
</dbReference>
<evidence type="ECO:0000313" key="2">
    <source>
        <dbReference type="Proteomes" id="UP000247973"/>
    </source>
</evidence>
<proteinExistence type="predicted"/>
<organism evidence="1 2">
    <name type="scientific">Dysgonomonas alginatilytica</name>
    <dbReference type="NCBI Taxonomy" id="1605892"/>
    <lineage>
        <taxon>Bacteria</taxon>
        <taxon>Pseudomonadati</taxon>
        <taxon>Bacteroidota</taxon>
        <taxon>Bacteroidia</taxon>
        <taxon>Bacteroidales</taxon>
        <taxon>Dysgonomonadaceae</taxon>
        <taxon>Dysgonomonas</taxon>
    </lineage>
</organism>